<protein>
    <submittedName>
        <fullName evidence="2">Uncharacterized protein</fullName>
    </submittedName>
</protein>
<dbReference type="AlphaFoldDB" id="A0A495BJA1"/>
<organism evidence="2 3">
    <name type="scientific">Vogesella indigofera</name>
    <name type="common">Pseudomonas indigofera</name>
    <dbReference type="NCBI Taxonomy" id="45465"/>
    <lineage>
        <taxon>Bacteria</taxon>
        <taxon>Pseudomonadati</taxon>
        <taxon>Pseudomonadota</taxon>
        <taxon>Betaproteobacteria</taxon>
        <taxon>Neisseriales</taxon>
        <taxon>Chromobacteriaceae</taxon>
        <taxon>Vogesella</taxon>
    </lineage>
</organism>
<dbReference type="RefSeq" id="WP_120809838.1">
    <property type="nucleotide sequence ID" value="NZ_RBID01000011.1"/>
</dbReference>
<sequence>MSEQTQHATQPAPPAQQQAQPVAWGVELTSNRCSDFGKRYFVDVRTDIEGARREQGGYVTAAEATIVPLYAEPPHPRAQLMRVAEAVRDATKASAEICGQEGYIGWSGVDLAAIVDAIQPQEQAERCQCSGYLITASEHKGCLRAGRAEVQPAPVNQQLLAALKLALDMMVVNGMDIPKTQTVMMEAIAAAESAQAQQPADGVGIAMKSAMRKWFYEEFEDELLANMEAAGLIAQAEGYSISMLASMEVEIDAALAAHKAQEGGAV</sequence>
<dbReference type="Proteomes" id="UP000279384">
    <property type="component" value="Unassembled WGS sequence"/>
</dbReference>
<proteinExistence type="predicted"/>
<name>A0A495BJA1_VOGIN</name>
<dbReference type="EMBL" id="RBID01000011">
    <property type="protein sequence ID" value="RKQ61198.1"/>
    <property type="molecule type" value="Genomic_DNA"/>
</dbReference>
<feature type="region of interest" description="Disordered" evidence="1">
    <location>
        <begin position="1"/>
        <end position="21"/>
    </location>
</feature>
<evidence type="ECO:0000313" key="2">
    <source>
        <dbReference type="EMBL" id="RKQ61198.1"/>
    </source>
</evidence>
<reference evidence="2 3" key="1">
    <citation type="submission" date="2018-10" db="EMBL/GenBank/DDBJ databases">
        <title>Genomic Encyclopedia of Type Strains, Phase IV (KMG-IV): sequencing the most valuable type-strain genomes for metagenomic binning, comparative biology and taxonomic classification.</title>
        <authorList>
            <person name="Goeker M."/>
        </authorList>
    </citation>
    <scope>NUCLEOTIDE SEQUENCE [LARGE SCALE GENOMIC DNA]</scope>
    <source>
        <strain evidence="2 3">DSM 3303</strain>
    </source>
</reference>
<gene>
    <name evidence="2" type="ORF">C8E02_0965</name>
</gene>
<evidence type="ECO:0000313" key="3">
    <source>
        <dbReference type="Proteomes" id="UP000279384"/>
    </source>
</evidence>
<comment type="caution">
    <text evidence="2">The sequence shown here is derived from an EMBL/GenBank/DDBJ whole genome shotgun (WGS) entry which is preliminary data.</text>
</comment>
<accession>A0A495BJA1</accession>
<evidence type="ECO:0000256" key="1">
    <source>
        <dbReference type="SAM" id="MobiDB-lite"/>
    </source>
</evidence>